<evidence type="ECO:0000256" key="9">
    <source>
        <dbReference type="ARBA" id="ARBA00022842"/>
    </source>
</evidence>
<comment type="function">
    <text evidence="15">A helicase/nuclease that prepares dsDNA breaks (DSB) for recombinational DNA repair. Binds to DSBs and unwinds DNA via a highly rapid and processive ATP-dependent bidirectional helicase activity. Unwinds dsDNA until it encounters a Chi (crossover hotspot instigator) sequence from the 3' direction. Cuts ssDNA a few nucleotides 3' to the Chi site. The properties and activities of the enzyme are changed at Chi. The Chi-altered holoenzyme produces a long 3'-ssDNA overhang and facilitates RecA-binding to the ssDNA for homologous DNA recombination and repair. Holoenzyme degrades any linearized DNA that is unable to undergo homologous recombination. In the holoenzyme this subunit contributes ATPase, 3'-5' helicase, exonuclease activity and loads RecA onto ssDNA.</text>
</comment>
<dbReference type="Gene3D" id="3.40.50.300">
    <property type="entry name" value="P-loop containing nucleotide triphosphate hydrolases"/>
    <property type="match status" value="2"/>
</dbReference>
<keyword evidence="4 15" id="KW-0227">DNA damage</keyword>
<keyword evidence="10 15" id="KW-0238">DNA-binding</keyword>
<dbReference type="InterPro" id="IPR000212">
    <property type="entry name" value="DNA_helicase_UvrD/REP"/>
</dbReference>
<dbReference type="PANTHER" id="PTHR11070:SF23">
    <property type="entry name" value="RECBCD ENZYME SUBUNIT RECB"/>
    <property type="match status" value="1"/>
</dbReference>
<protein>
    <recommendedName>
        <fullName evidence="15">RecBCD enzyme subunit RecB</fullName>
        <ecNumber evidence="15">3.1.11.5</ecNumber>
        <ecNumber evidence="15">5.6.2.4</ecNumber>
    </recommendedName>
    <alternativeName>
        <fullName evidence="15">DNA 3'-5' helicase subunit RecB</fullName>
    </alternativeName>
    <alternativeName>
        <fullName evidence="15">Exonuclease V subunit RecB</fullName>
        <shortName evidence="15">ExoV subunit RecB</shortName>
    </alternativeName>
    <alternativeName>
        <fullName evidence="15">Helicase/nuclease RecBCD subunit RecB</fullName>
    </alternativeName>
</protein>
<evidence type="ECO:0000256" key="5">
    <source>
        <dbReference type="ARBA" id="ARBA00022801"/>
    </source>
</evidence>
<dbReference type="GO" id="GO:0005524">
    <property type="term" value="F:ATP binding"/>
    <property type="evidence" value="ECO:0007669"/>
    <property type="project" value="UniProtKB-UniRule"/>
</dbReference>
<keyword evidence="3 15" id="KW-0547">Nucleotide-binding</keyword>
<evidence type="ECO:0000256" key="3">
    <source>
        <dbReference type="ARBA" id="ARBA00022741"/>
    </source>
</evidence>
<dbReference type="NCBIfam" id="TIGR00609">
    <property type="entry name" value="recB"/>
    <property type="match status" value="1"/>
</dbReference>
<dbReference type="InterPro" id="IPR004586">
    <property type="entry name" value="RecB"/>
</dbReference>
<comment type="catalytic activity">
    <reaction evidence="13 15">
        <text>Couples ATP hydrolysis with the unwinding of duplex DNA by translocating in the 3'-5' direction.</text>
        <dbReference type="EC" id="5.6.2.4"/>
    </reaction>
</comment>
<dbReference type="Pfam" id="PF12705">
    <property type="entry name" value="PDDEXK_1"/>
    <property type="match status" value="1"/>
</dbReference>
<proteinExistence type="inferred from homology"/>
<dbReference type="InterPro" id="IPR011335">
    <property type="entry name" value="Restrct_endonuc-II-like"/>
</dbReference>
<reference evidence="20 21" key="1">
    <citation type="submission" date="2017-01" db="EMBL/GenBank/DDBJ databases">
        <title>Novel large sulfur bacteria in the metagenomes of groundwater-fed chemosynthetic microbial mats in the Lake Huron basin.</title>
        <authorList>
            <person name="Sharrar A.M."/>
            <person name="Flood B.E."/>
            <person name="Bailey J.V."/>
            <person name="Jones D.S."/>
            <person name="Biddanda B."/>
            <person name="Ruberg S.A."/>
            <person name="Marcus D.N."/>
            <person name="Dick G.J."/>
        </authorList>
    </citation>
    <scope>NUCLEOTIDE SEQUENCE [LARGE SCALE GENOMIC DNA]</scope>
    <source>
        <strain evidence="20">A7</strain>
    </source>
</reference>
<evidence type="ECO:0000313" key="20">
    <source>
        <dbReference type="EMBL" id="OQW85875.1"/>
    </source>
</evidence>
<feature type="binding site" evidence="15">
    <location>
        <position position="1016"/>
    </location>
    <ligand>
        <name>Mg(2+)</name>
        <dbReference type="ChEBI" id="CHEBI:18420"/>
    </ligand>
</feature>
<evidence type="ECO:0000256" key="16">
    <source>
        <dbReference type="PROSITE-ProRule" id="PRU00560"/>
    </source>
</evidence>
<dbReference type="InterPro" id="IPR011604">
    <property type="entry name" value="PDDEXK-like_dom_sf"/>
</dbReference>
<dbReference type="InterPro" id="IPR014016">
    <property type="entry name" value="UvrD-like_ATP-bd"/>
</dbReference>
<dbReference type="GO" id="GO:0043138">
    <property type="term" value="F:3'-5' DNA helicase activity"/>
    <property type="evidence" value="ECO:0007669"/>
    <property type="project" value="UniProtKB-UniRule"/>
</dbReference>
<dbReference type="GO" id="GO:0009338">
    <property type="term" value="C:exodeoxyribonuclease V complex"/>
    <property type="evidence" value="ECO:0007669"/>
    <property type="project" value="TreeGrafter"/>
</dbReference>
<feature type="binding site" evidence="15">
    <location>
        <position position="1129"/>
    </location>
    <ligand>
        <name>Mg(2+)</name>
        <dbReference type="ChEBI" id="CHEBI:18420"/>
    </ligand>
</feature>
<evidence type="ECO:0000259" key="19">
    <source>
        <dbReference type="PROSITE" id="PS51217"/>
    </source>
</evidence>
<comment type="miscellaneous">
    <text evidence="15">In the RecBCD complex, RecB has a slow 3'-5' helicase, an exonuclease activity and loads RecA onto ssDNA, RecD has a fast 5'-3' helicase activity, while RecC stimulates the ATPase and processivity of the RecB helicase and contributes to recognition of the Chi site.</text>
</comment>
<feature type="binding site" evidence="16">
    <location>
        <begin position="36"/>
        <end position="43"/>
    </location>
    <ligand>
        <name>ATP</name>
        <dbReference type="ChEBI" id="CHEBI:30616"/>
    </ligand>
</feature>
<evidence type="ECO:0000256" key="15">
    <source>
        <dbReference type="HAMAP-Rule" id="MF_01485"/>
    </source>
</evidence>
<dbReference type="HAMAP" id="MF_01485">
    <property type="entry name" value="RecB"/>
    <property type="match status" value="1"/>
</dbReference>
<evidence type="ECO:0000256" key="12">
    <source>
        <dbReference type="ARBA" id="ARBA00023235"/>
    </source>
</evidence>
<dbReference type="AlphaFoldDB" id="A0A1W9KNZ8"/>
<dbReference type="GO" id="GO:0005829">
    <property type="term" value="C:cytosol"/>
    <property type="evidence" value="ECO:0007669"/>
    <property type="project" value="TreeGrafter"/>
</dbReference>
<dbReference type="Pfam" id="PF00580">
    <property type="entry name" value="UvrD-helicase"/>
    <property type="match status" value="1"/>
</dbReference>
<feature type="active site" description="For nuclease activity" evidence="15">
    <location>
        <position position="1142"/>
    </location>
</feature>
<dbReference type="PROSITE" id="PS51217">
    <property type="entry name" value="UVRD_HELICASE_CTER"/>
    <property type="match status" value="1"/>
</dbReference>
<dbReference type="Pfam" id="PF13361">
    <property type="entry name" value="UvrD_C"/>
    <property type="match status" value="1"/>
</dbReference>
<feature type="region of interest" description="Disordered" evidence="17">
    <location>
        <begin position="968"/>
        <end position="987"/>
    </location>
</feature>
<accession>A0A1W9KNZ8</accession>
<sequence>MNDKSNVSTSIAPVSDASQVLQAATFPLWGSRLIEASAGTGKTWTIAALYVRLVLGHGRDQAFERALRPAEILVMTFTRAATRELSDRIRDRLLAAAQRFRESKPQNASDPFLESLVVDYETDQARSRAAWLLNMAAESMDDASVHTIDAWCQRMLKEHAFDSGCLFDEELVGDEDVMRLQATQDYWRQSCYPLTRENLEPVLKVWPNINALAKDMKDLLSQSIAPQAGQGTLEHAIELAMSLRSQAVNQLRNGWAQRATAMQDWLDMQTTTRKGDWDGRKISSKNYTGWLKTLKDWANGELEADVPDLKTGWDRFTPDGLRLARKVGAPDIDFPKEFAEFELLKMEKEHLPEIRTPLRLHAAANVASRLLELKRQSSSFGFADMLSRLNAALQGANGERLRERILAQYPVILIDEFQDTSPVQYKIFDQIYRAQTNDKHSALLLIGDPKQSIYGFRGADIFSYMQARQATAGRHYVLETNYRSTQAVVGVINHFFEQAEIAYSEGAFMYRQDDDNPLPFVKTQAKGRGESLVTSNGRMPAMTLVHDLDIRNAQDCRKVFAARCAEQIVTWLNDKQAGFAESNQPFKSLRPADIAILVRTGKEAAAVRHELARRAVASVYLSDKDSVFDSGEASDLVHWLRAVAAPQEVRLVRAGLATRTIGLSLDELGWLASNDDAFDARSEQLRQLRTVWQTQGVLAMLRQTLHQLGLGARWLEDLDGERKLTNFLHLAELLQTANSKLDGEQALIRWLQTEIAEGGAQGDEQVVRLESDADLVKVITIHKSKGLEYSVVCLPYATSFRQKERNFTSFVNVADAAGNRVLRLDFDDNELALADRDRLREDLRLLYVALTRARHTLWVGFSALKTGNSEACITHKSGAGYLVGGANSIGAPDWLVPLENLACGDVNINIQAADHATPCTVFSGATDKPALQEPRVYQAEFERNWRIGSFSQLTRDLSAILSGSELSRLQAPRPADDESDLAGTSNLPASFKIPSQASSDAWHKFPKGPEAGNFLHSQLEWLTAEGFALSENERLTERLQKRCERAGRGTHAQIVASWLTEVVQTRLPGPEAALAELVHVLPEMEFWLPADRMDATEIDAHCREHILAGVDRPALAERQLHGMLMGFADLVFEHEGKYWVLDYKSNYLGADDGAYDSDALAHAMGQHRYDVQAAIYMLALHRLLKFRMGDTYDPRQHLGGAIYLFLRGVKGPQSGVCLIEASMALMNALDAMLVKEGELA</sequence>
<evidence type="ECO:0000256" key="14">
    <source>
        <dbReference type="ARBA" id="ARBA00048988"/>
    </source>
</evidence>
<keyword evidence="5 15" id="KW-0378">Hydrolase</keyword>
<dbReference type="SUPFAM" id="SSF52540">
    <property type="entry name" value="P-loop containing nucleoside triphosphate hydrolases"/>
    <property type="match status" value="1"/>
</dbReference>
<evidence type="ECO:0000256" key="6">
    <source>
        <dbReference type="ARBA" id="ARBA00022806"/>
    </source>
</evidence>
<comment type="cofactor">
    <cofactor evidence="15">
        <name>Mg(2+)</name>
        <dbReference type="ChEBI" id="CHEBI:18420"/>
    </cofactor>
    <text evidence="15">Binds 1 Mg(2+) ion per subunit.</text>
</comment>
<feature type="region of interest" description="Nuclease activity, interacts with RecD and RecA" evidence="15">
    <location>
        <begin position="944"/>
        <end position="1240"/>
    </location>
</feature>
<evidence type="ECO:0000256" key="1">
    <source>
        <dbReference type="ARBA" id="ARBA00022722"/>
    </source>
</evidence>
<evidence type="ECO:0000256" key="11">
    <source>
        <dbReference type="ARBA" id="ARBA00023204"/>
    </source>
</evidence>
<dbReference type="GO" id="GO:0000287">
    <property type="term" value="F:magnesium ion binding"/>
    <property type="evidence" value="ECO:0007669"/>
    <property type="project" value="UniProtKB-UniRule"/>
</dbReference>
<keyword evidence="8 15" id="KW-0067">ATP-binding</keyword>
<dbReference type="InterPro" id="IPR027417">
    <property type="entry name" value="P-loop_NTPase"/>
</dbReference>
<dbReference type="PROSITE" id="PS51198">
    <property type="entry name" value="UVRD_HELICASE_ATP_BIND"/>
    <property type="match status" value="1"/>
</dbReference>
<comment type="catalytic activity">
    <reaction evidence="15">
        <text>Exonucleolytic cleavage (in the presence of ATP) in either 5'- to 3'- or 3'- to 5'-direction to yield 5'-phosphooligonucleotides.</text>
        <dbReference type="EC" id="3.1.11.5"/>
    </reaction>
</comment>
<keyword evidence="11 15" id="KW-0234">DNA repair</keyword>
<evidence type="ECO:0000256" key="17">
    <source>
        <dbReference type="SAM" id="MobiDB-lite"/>
    </source>
</evidence>
<comment type="subunit">
    <text evidence="15">Heterotrimer of RecB, RecC and RecD. All subunits contribute to DNA-binding. Interacts with RecA.</text>
</comment>
<keyword evidence="7 15" id="KW-0269">Exonuclease</keyword>
<dbReference type="CDD" id="cd22352">
    <property type="entry name" value="RecB_C-like"/>
    <property type="match status" value="1"/>
</dbReference>
<dbReference type="EC" id="3.1.11.5" evidence="15"/>
<keyword evidence="2 15" id="KW-0479">Metal-binding</keyword>
<dbReference type="GO" id="GO:0003677">
    <property type="term" value="F:DNA binding"/>
    <property type="evidence" value="ECO:0007669"/>
    <property type="project" value="UniProtKB-UniRule"/>
</dbReference>
<keyword evidence="9 15" id="KW-0460">Magnesium</keyword>
<comment type="caution">
    <text evidence="20">The sequence shown here is derived from an EMBL/GenBank/DDBJ whole genome shotgun (WGS) entry which is preliminary data.</text>
</comment>
<dbReference type="Gene3D" id="1.10.3170.10">
    <property type="entry name" value="Recbcd, chain B, domain 2"/>
    <property type="match status" value="1"/>
</dbReference>
<evidence type="ECO:0000256" key="2">
    <source>
        <dbReference type="ARBA" id="ARBA00022723"/>
    </source>
</evidence>
<evidence type="ECO:0000256" key="8">
    <source>
        <dbReference type="ARBA" id="ARBA00022840"/>
    </source>
</evidence>
<dbReference type="EMBL" id="MTEI01000031">
    <property type="protein sequence ID" value="OQW85875.1"/>
    <property type="molecule type" value="Genomic_DNA"/>
</dbReference>
<evidence type="ECO:0000313" key="21">
    <source>
        <dbReference type="Proteomes" id="UP000192505"/>
    </source>
</evidence>
<dbReference type="EC" id="5.6.2.4" evidence="15"/>
<comment type="similarity">
    <text evidence="15">Belongs to the helicase family. UvrD subfamily.</text>
</comment>
<comment type="domain">
    <text evidence="15">The N-terminal DNA-binding domain is a ssDNA-dependent ATPase and has ATP-dependent 3'-5' helicase function. This domain interacts with RecC.</text>
</comment>
<evidence type="ECO:0000256" key="13">
    <source>
        <dbReference type="ARBA" id="ARBA00034617"/>
    </source>
</evidence>
<dbReference type="Proteomes" id="UP000192505">
    <property type="component" value="Unassembled WGS sequence"/>
</dbReference>
<feature type="region of interest" description="DNA-binding and helicase activity, interacts with RecC" evidence="15">
    <location>
        <begin position="1"/>
        <end position="909"/>
    </location>
</feature>
<comment type="domain">
    <text evidence="15">The C-terminal domain has nuclease activity and interacts with RecD. It interacts with RecA, facilitating its loading onto ssDNA.</text>
</comment>
<evidence type="ECO:0000256" key="7">
    <source>
        <dbReference type="ARBA" id="ARBA00022839"/>
    </source>
</evidence>
<evidence type="ECO:0000256" key="10">
    <source>
        <dbReference type="ARBA" id="ARBA00023125"/>
    </source>
</evidence>
<feature type="domain" description="UvrD-like helicase C-terminal" evidence="19">
    <location>
        <begin position="511"/>
        <end position="786"/>
    </location>
</feature>
<feature type="domain" description="UvrD-like helicase ATP-binding" evidence="18">
    <location>
        <begin position="15"/>
        <end position="485"/>
    </location>
</feature>
<dbReference type="SUPFAM" id="SSF52980">
    <property type="entry name" value="Restriction endonuclease-like"/>
    <property type="match status" value="1"/>
</dbReference>
<dbReference type="GO" id="GO:0000724">
    <property type="term" value="P:double-strand break repair via homologous recombination"/>
    <property type="evidence" value="ECO:0007669"/>
    <property type="project" value="UniProtKB-UniRule"/>
</dbReference>
<keyword evidence="12 15" id="KW-0413">Isomerase</keyword>
<dbReference type="GO" id="GO:0008854">
    <property type="term" value="F:exodeoxyribonuclease V activity"/>
    <property type="evidence" value="ECO:0007669"/>
    <property type="project" value="UniProtKB-EC"/>
</dbReference>
<dbReference type="InterPro" id="IPR038726">
    <property type="entry name" value="PDDEXK_AddAB-type"/>
</dbReference>
<dbReference type="Gene3D" id="1.10.486.10">
    <property type="entry name" value="PCRA, domain 4"/>
    <property type="match status" value="1"/>
</dbReference>
<dbReference type="PANTHER" id="PTHR11070">
    <property type="entry name" value="UVRD / RECB / PCRA DNA HELICASE FAMILY MEMBER"/>
    <property type="match status" value="1"/>
</dbReference>
<name>A0A1W9KNZ8_9BURK</name>
<feature type="binding site" evidence="15">
    <location>
        <position position="1142"/>
    </location>
    <ligand>
        <name>Mg(2+)</name>
        <dbReference type="ChEBI" id="CHEBI:18420"/>
    </ligand>
</feature>
<keyword evidence="6 15" id="KW-0347">Helicase</keyword>
<evidence type="ECO:0000256" key="4">
    <source>
        <dbReference type="ARBA" id="ARBA00022763"/>
    </source>
</evidence>
<organism evidence="20 21">
    <name type="scientific">Rhodoferax ferrireducens</name>
    <dbReference type="NCBI Taxonomy" id="192843"/>
    <lineage>
        <taxon>Bacteria</taxon>
        <taxon>Pseudomonadati</taxon>
        <taxon>Pseudomonadota</taxon>
        <taxon>Betaproteobacteria</taxon>
        <taxon>Burkholderiales</taxon>
        <taxon>Comamonadaceae</taxon>
        <taxon>Rhodoferax</taxon>
    </lineage>
</organism>
<keyword evidence="1 15" id="KW-0540">Nuclease</keyword>
<dbReference type="InterPro" id="IPR014017">
    <property type="entry name" value="DNA_helicase_UvrD-like_C"/>
</dbReference>
<gene>
    <name evidence="15" type="primary">recB</name>
    <name evidence="20" type="ORF">BWK72_20205</name>
</gene>
<dbReference type="GO" id="GO:0016887">
    <property type="term" value="F:ATP hydrolysis activity"/>
    <property type="evidence" value="ECO:0007669"/>
    <property type="project" value="RHEA"/>
</dbReference>
<dbReference type="Gene3D" id="3.90.320.10">
    <property type="match status" value="1"/>
</dbReference>
<evidence type="ECO:0000259" key="18">
    <source>
        <dbReference type="PROSITE" id="PS51198"/>
    </source>
</evidence>
<comment type="catalytic activity">
    <reaction evidence="14 15">
        <text>ATP + H2O = ADP + phosphate + H(+)</text>
        <dbReference type="Rhea" id="RHEA:13065"/>
        <dbReference type="ChEBI" id="CHEBI:15377"/>
        <dbReference type="ChEBI" id="CHEBI:15378"/>
        <dbReference type="ChEBI" id="CHEBI:30616"/>
        <dbReference type="ChEBI" id="CHEBI:43474"/>
        <dbReference type="ChEBI" id="CHEBI:456216"/>
        <dbReference type="EC" id="5.6.2.4"/>
    </reaction>
</comment>